<keyword evidence="3" id="KW-0540">Nuclease</keyword>
<gene>
    <name evidence="8" type="ORF">D7V21_09550</name>
</gene>
<comment type="similarity">
    <text evidence="1">Belongs to the HicA mRNA interferase family.</text>
</comment>
<dbReference type="InterPro" id="IPR038570">
    <property type="entry name" value="HicA_sf"/>
</dbReference>
<evidence type="ECO:0000256" key="2">
    <source>
        <dbReference type="ARBA" id="ARBA00022649"/>
    </source>
</evidence>
<dbReference type="GO" id="GO:0004519">
    <property type="term" value="F:endonuclease activity"/>
    <property type="evidence" value="ECO:0007669"/>
    <property type="project" value="UniProtKB-KW"/>
</dbReference>
<evidence type="ECO:0000256" key="1">
    <source>
        <dbReference type="ARBA" id="ARBA00006620"/>
    </source>
</evidence>
<dbReference type="Pfam" id="PF07927">
    <property type="entry name" value="HicA_toxin"/>
    <property type="match status" value="1"/>
</dbReference>
<dbReference type="Gene3D" id="3.30.920.30">
    <property type="entry name" value="Hypothetical protein"/>
    <property type="match status" value="1"/>
</dbReference>
<evidence type="ECO:0000256" key="4">
    <source>
        <dbReference type="ARBA" id="ARBA00022759"/>
    </source>
</evidence>
<protein>
    <submittedName>
        <fullName evidence="8">Type II toxin-antitoxin system HicA family toxin</fullName>
    </submittedName>
</protein>
<dbReference type="GO" id="GO:0003729">
    <property type="term" value="F:mRNA binding"/>
    <property type="evidence" value="ECO:0007669"/>
    <property type="project" value="InterPro"/>
</dbReference>
<keyword evidence="2" id="KW-1277">Toxin-antitoxin system</keyword>
<evidence type="ECO:0000256" key="3">
    <source>
        <dbReference type="ARBA" id="ARBA00022722"/>
    </source>
</evidence>
<comment type="caution">
    <text evidence="8">The sequence shown here is derived from an EMBL/GenBank/DDBJ whole genome shotgun (WGS) entry which is preliminary data.</text>
</comment>
<dbReference type="SUPFAM" id="SSF54786">
    <property type="entry name" value="YcfA/nrd intein domain"/>
    <property type="match status" value="1"/>
</dbReference>
<dbReference type="GO" id="GO:0016787">
    <property type="term" value="F:hydrolase activity"/>
    <property type="evidence" value="ECO:0007669"/>
    <property type="project" value="UniProtKB-KW"/>
</dbReference>
<name>A0A3A8EX42_9GAMM</name>
<reference evidence="8 9" key="1">
    <citation type="submission" date="2018-09" db="EMBL/GenBank/DDBJ databases">
        <title>The draft genome of Acinetobacter spp. strains.</title>
        <authorList>
            <person name="Qin J."/>
            <person name="Feng Y."/>
            <person name="Zong Z."/>
        </authorList>
    </citation>
    <scope>NUCLEOTIDE SEQUENCE [LARGE SCALE GENOMIC DNA]</scope>
    <source>
        <strain evidence="8 9">WCHAc060096</strain>
    </source>
</reference>
<evidence type="ECO:0000313" key="8">
    <source>
        <dbReference type="EMBL" id="RKG33441.1"/>
    </source>
</evidence>
<evidence type="ECO:0000256" key="6">
    <source>
        <dbReference type="ARBA" id="ARBA00022884"/>
    </source>
</evidence>
<keyword evidence="9" id="KW-1185">Reference proteome</keyword>
<proteinExistence type="inferred from homology"/>
<evidence type="ECO:0000256" key="5">
    <source>
        <dbReference type="ARBA" id="ARBA00022801"/>
    </source>
</evidence>
<dbReference type="InterPro" id="IPR012933">
    <property type="entry name" value="HicA_mRNA_interferase"/>
</dbReference>
<keyword evidence="6" id="KW-0694">RNA-binding</keyword>
<dbReference type="Proteomes" id="UP000269001">
    <property type="component" value="Unassembled WGS sequence"/>
</dbReference>
<keyword evidence="4" id="KW-0255">Endonuclease</keyword>
<dbReference type="AlphaFoldDB" id="A0A3A8EX42"/>
<organism evidence="8 9">
    <name type="scientific">Acinetobacter guerrae</name>
    <dbReference type="NCBI Taxonomy" id="1843371"/>
    <lineage>
        <taxon>Bacteria</taxon>
        <taxon>Pseudomonadati</taxon>
        <taxon>Pseudomonadota</taxon>
        <taxon>Gammaproteobacteria</taxon>
        <taxon>Moraxellales</taxon>
        <taxon>Moraxellaceae</taxon>
        <taxon>Acinetobacter</taxon>
    </lineage>
</organism>
<accession>A0A3A8EX42</accession>
<evidence type="ECO:0000256" key="7">
    <source>
        <dbReference type="ARBA" id="ARBA00023016"/>
    </source>
</evidence>
<keyword evidence="5" id="KW-0378">Hydrolase</keyword>
<keyword evidence="7" id="KW-0346">Stress response</keyword>
<sequence>MKRTDFIKELEQLGATFKEGGKHTKVYLNGKQSTIPRHRELNDMLVKGIRKQLGVGG</sequence>
<evidence type="ECO:0000313" key="9">
    <source>
        <dbReference type="Proteomes" id="UP000269001"/>
    </source>
</evidence>
<dbReference type="EMBL" id="RAXU01000010">
    <property type="protein sequence ID" value="RKG33441.1"/>
    <property type="molecule type" value="Genomic_DNA"/>
</dbReference>